<keyword evidence="2 3" id="KW-0067">ATP-binding</keyword>
<dbReference type="PANTHER" id="PTHR24346:SF77">
    <property type="entry name" value="SERINE THREONINE PROTEIN KINASE"/>
    <property type="match status" value="1"/>
</dbReference>
<dbReference type="GO" id="GO:0005737">
    <property type="term" value="C:cytoplasm"/>
    <property type="evidence" value="ECO:0007669"/>
    <property type="project" value="TreeGrafter"/>
</dbReference>
<dbReference type="PROSITE" id="PS50011">
    <property type="entry name" value="PROTEIN_KINASE_DOM"/>
    <property type="match status" value="1"/>
</dbReference>
<feature type="region of interest" description="Disordered" evidence="4">
    <location>
        <begin position="1"/>
        <end position="273"/>
    </location>
</feature>
<feature type="compositionally biased region" description="Low complexity" evidence="4">
    <location>
        <begin position="8"/>
        <end position="19"/>
    </location>
</feature>
<feature type="compositionally biased region" description="Acidic residues" evidence="4">
    <location>
        <begin position="120"/>
        <end position="130"/>
    </location>
</feature>
<dbReference type="Gene3D" id="1.10.510.10">
    <property type="entry name" value="Transferase(Phosphotransferase) domain 1"/>
    <property type="match status" value="1"/>
</dbReference>
<sequence length="768" mass="84930">MSSPPPTSSLQLASTSTSSDNSTIRPIPSLLQPPATIISPPSPTDLKTSHVSKFPSPPNSPLSPLSPIRRPTSLPPLHPDEYRNPSQETHFYYSQERHEEIPNSDYLHPQHLQPIPIHEDIEEMSPEDTTYDSPVSSPDSVHPPPPPRAKTSPHVLTPNTTWNTSQLKQSTQTNLTDSTLLGTTLTTSPRPESLRFLSPESPNQASQSTPSVPHPSLPNSPGIGNMGQVISDYRPKSPSPSSPNYRPKNMHHRRTSSTHRVRETMDGMQRNTEDGQRMVNQYKIGKSLGRGAYAKVELAVDVGTGKEYAIKEFSKSRLHTQALQERQRQNSRSRLRAPRTSPGPPGEDGKRKTIDVGRIARDLDLEGQEGRSAPWGGTRTVDEDPLGLIRREIAIMKKLDHPHIVLLYEAISVPSTDSLFLVLEYLPGGVLMHIHAGAPDDKAKSPFALEQAKEYFRQLCLGLEYLHENGVIHRDIKPDNILLTADHESVKLCDFGVSEMFVSRGDDRIKKSGGSPAFLSPESFNSSIHDLHGKAVDIWALGVVLYCMITGRLPFNVVNPIELFEVVRSKDPPIPLDWTKELKDLMMSMLDKNPETRIAMKDIREHPWTTSKGDEPMIPTDENLFDVGKHVEEPTAEELGNAFCALRSVFTVVRAAQKLRRLQLHRRSGSQISPSPSPTLLPVDGWKQGSTDSYASRSTETAITSVEDEVPGRYVQSPESTMMDPDMGGLKIDTGSPDPREGEGVQVEMFDSPVEEGGDTPVREQGGS</sequence>
<reference evidence="6 7" key="1">
    <citation type="submission" date="2016-06" db="EMBL/GenBank/DDBJ databases">
        <title>Evolution of pathogenesis and genome organization in the Tremellales.</title>
        <authorList>
            <person name="Cuomo C."/>
            <person name="Litvintseva A."/>
            <person name="Heitman J."/>
            <person name="Chen Y."/>
            <person name="Sun S."/>
            <person name="Springer D."/>
            <person name="Dromer F."/>
            <person name="Young S."/>
            <person name="Zeng Q."/>
            <person name="Chapman S."/>
            <person name="Gujja S."/>
            <person name="Saif S."/>
            <person name="Birren B."/>
        </authorList>
    </citation>
    <scope>NUCLEOTIDE SEQUENCE [LARGE SCALE GENOMIC DNA]</scope>
    <source>
        <strain evidence="6 7">ATCC 28783</strain>
    </source>
</reference>
<feature type="binding site" evidence="3">
    <location>
        <position position="311"/>
    </location>
    <ligand>
        <name>ATP</name>
        <dbReference type="ChEBI" id="CHEBI:30616"/>
    </ligand>
</feature>
<comment type="caution">
    <text evidence="6">The sequence shown here is derived from an EMBL/GenBank/DDBJ whole genome shotgun (WGS) entry which is preliminary data.</text>
</comment>
<keyword evidence="1 3" id="KW-0547">Nucleotide-binding</keyword>
<feature type="compositionally biased region" description="Polar residues" evidence="4">
    <location>
        <begin position="200"/>
        <end position="211"/>
    </location>
</feature>
<dbReference type="InterPro" id="IPR000719">
    <property type="entry name" value="Prot_kinase_dom"/>
</dbReference>
<feature type="compositionally biased region" description="Basic residues" evidence="4">
    <location>
        <begin position="248"/>
        <end position="259"/>
    </location>
</feature>
<keyword evidence="7" id="KW-1185">Reference proteome</keyword>
<dbReference type="EMBL" id="SDIL01000126">
    <property type="protein sequence ID" value="RXK35688.1"/>
    <property type="molecule type" value="Genomic_DNA"/>
</dbReference>
<dbReference type="PANTHER" id="PTHR24346">
    <property type="entry name" value="MAP/MICROTUBULE AFFINITY-REGULATING KINASE"/>
    <property type="match status" value="1"/>
</dbReference>
<evidence type="ECO:0000256" key="3">
    <source>
        <dbReference type="PROSITE-ProRule" id="PRU10141"/>
    </source>
</evidence>
<dbReference type="InParanoid" id="A0A4Q1BA85"/>
<feature type="compositionally biased region" description="Polar residues" evidence="4">
    <location>
        <begin position="157"/>
        <end position="172"/>
    </location>
</feature>
<dbReference type="STRING" id="5217.A0A4Q1BA85"/>
<evidence type="ECO:0000256" key="1">
    <source>
        <dbReference type="ARBA" id="ARBA00022741"/>
    </source>
</evidence>
<organism evidence="6 7">
    <name type="scientific">Tremella mesenterica</name>
    <name type="common">Jelly fungus</name>
    <dbReference type="NCBI Taxonomy" id="5217"/>
    <lineage>
        <taxon>Eukaryota</taxon>
        <taxon>Fungi</taxon>
        <taxon>Dikarya</taxon>
        <taxon>Basidiomycota</taxon>
        <taxon>Agaricomycotina</taxon>
        <taxon>Tremellomycetes</taxon>
        <taxon>Tremellales</taxon>
        <taxon>Tremellaceae</taxon>
        <taxon>Tremella</taxon>
    </lineage>
</organism>
<dbReference type="FunCoup" id="A0A4Q1BA85">
    <property type="interactions" value="378"/>
</dbReference>
<feature type="domain" description="Protein kinase" evidence="5">
    <location>
        <begin position="282"/>
        <end position="609"/>
    </location>
</feature>
<feature type="compositionally biased region" description="Basic and acidic residues" evidence="4">
    <location>
        <begin position="260"/>
        <end position="273"/>
    </location>
</feature>
<dbReference type="PROSITE" id="PS00107">
    <property type="entry name" value="PROTEIN_KINASE_ATP"/>
    <property type="match status" value="1"/>
</dbReference>
<evidence type="ECO:0000313" key="6">
    <source>
        <dbReference type="EMBL" id="RXK35688.1"/>
    </source>
</evidence>
<dbReference type="GO" id="GO:0035556">
    <property type="term" value="P:intracellular signal transduction"/>
    <property type="evidence" value="ECO:0007669"/>
    <property type="project" value="TreeGrafter"/>
</dbReference>
<dbReference type="FunFam" id="1.10.510.10:FF:001104">
    <property type="entry name" value="Unplaced genomic scaffold supercont1.234, whole genome shotgun sequence"/>
    <property type="match status" value="1"/>
</dbReference>
<name>A0A4Q1BA85_TREME</name>
<dbReference type="AlphaFoldDB" id="A0A4Q1BA85"/>
<dbReference type="Proteomes" id="UP000289152">
    <property type="component" value="Unassembled WGS sequence"/>
</dbReference>
<dbReference type="SMART" id="SM00220">
    <property type="entry name" value="S_TKc"/>
    <property type="match status" value="1"/>
</dbReference>
<dbReference type="CDD" id="cd14008">
    <property type="entry name" value="STKc_LKB1_CaMKK"/>
    <property type="match status" value="1"/>
</dbReference>
<accession>A0A4Q1BA85</accession>
<feature type="compositionally biased region" description="Basic and acidic residues" evidence="4">
    <location>
        <begin position="347"/>
        <end position="356"/>
    </location>
</feature>
<dbReference type="SUPFAM" id="SSF56112">
    <property type="entry name" value="Protein kinase-like (PK-like)"/>
    <property type="match status" value="1"/>
</dbReference>
<dbReference type="PROSITE" id="PS00108">
    <property type="entry name" value="PROTEIN_KINASE_ST"/>
    <property type="match status" value="1"/>
</dbReference>
<feature type="region of interest" description="Disordered" evidence="4">
    <location>
        <begin position="666"/>
        <end position="768"/>
    </location>
</feature>
<evidence type="ECO:0000256" key="4">
    <source>
        <dbReference type="SAM" id="MobiDB-lite"/>
    </source>
</evidence>
<keyword evidence="6" id="KW-0418">Kinase</keyword>
<feature type="compositionally biased region" description="Low complexity" evidence="4">
    <location>
        <begin position="173"/>
        <end position="187"/>
    </location>
</feature>
<gene>
    <name evidence="6" type="ORF">M231_07061</name>
</gene>
<protein>
    <submittedName>
        <fullName evidence="6">CAMKK/CAMKK-META protein kinase</fullName>
    </submittedName>
</protein>
<keyword evidence="6" id="KW-0808">Transferase</keyword>
<dbReference type="InterPro" id="IPR017441">
    <property type="entry name" value="Protein_kinase_ATP_BS"/>
</dbReference>
<evidence type="ECO:0000256" key="2">
    <source>
        <dbReference type="ARBA" id="ARBA00022840"/>
    </source>
</evidence>
<evidence type="ECO:0000313" key="7">
    <source>
        <dbReference type="Proteomes" id="UP000289152"/>
    </source>
</evidence>
<evidence type="ECO:0000259" key="5">
    <source>
        <dbReference type="PROSITE" id="PS50011"/>
    </source>
</evidence>
<feature type="region of interest" description="Disordered" evidence="4">
    <location>
        <begin position="319"/>
        <end position="356"/>
    </location>
</feature>
<dbReference type="GO" id="GO:0005524">
    <property type="term" value="F:ATP binding"/>
    <property type="evidence" value="ECO:0007669"/>
    <property type="project" value="UniProtKB-UniRule"/>
</dbReference>
<dbReference type="InterPro" id="IPR011009">
    <property type="entry name" value="Kinase-like_dom_sf"/>
</dbReference>
<dbReference type="InterPro" id="IPR008271">
    <property type="entry name" value="Ser/Thr_kinase_AS"/>
</dbReference>
<feature type="compositionally biased region" description="Polar residues" evidence="4">
    <location>
        <begin position="688"/>
        <end position="704"/>
    </location>
</feature>
<dbReference type="Pfam" id="PF00069">
    <property type="entry name" value="Pkinase"/>
    <property type="match status" value="1"/>
</dbReference>
<proteinExistence type="predicted"/>
<dbReference type="Gene3D" id="3.30.200.20">
    <property type="entry name" value="Phosphorylase Kinase, domain 1"/>
    <property type="match status" value="1"/>
</dbReference>
<dbReference type="OrthoDB" id="68483at2759"/>
<dbReference type="VEuPathDB" id="FungiDB:TREMEDRAFT_31309"/>
<dbReference type="GO" id="GO:0004674">
    <property type="term" value="F:protein serine/threonine kinase activity"/>
    <property type="evidence" value="ECO:0007669"/>
    <property type="project" value="TreeGrafter"/>
</dbReference>
<feature type="compositionally biased region" description="Low complexity" evidence="4">
    <location>
        <begin position="62"/>
        <end position="72"/>
    </location>
</feature>